<comment type="subcellular location">
    <subcellularLocation>
        <location evidence="1">Cell membrane</location>
        <topology evidence="1">Multi-pass membrane protein</topology>
    </subcellularLocation>
</comment>
<proteinExistence type="inferred from homology"/>
<organism evidence="8 9">
    <name type="scientific">Desulforamulus reducens (strain ATCC BAA-1160 / DSM 100696 / MI-1)</name>
    <name type="common">Desulfotomaculum reducens</name>
    <dbReference type="NCBI Taxonomy" id="349161"/>
    <lineage>
        <taxon>Bacteria</taxon>
        <taxon>Bacillati</taxon>
        <taxon>Bacillota</taxon>
        <taxon>Clostridia</taxon>
        <taxon>Eubacteriales</taxon>
        <taxon>Peptococcaceae</taxon>
        <taxon>Desulforamulus</taxon>
    </lineage>
</organism>
<evidence type="ECO:0000256" key="1">
    <source>
        <dbReference type="ARBA" id="ARBA00004651"/>
    </source>
</evidence>
<feature type="transmembrane region" description="Helical" evidence="7">
    <location>
        <begin position="266"/>
        <end position="289"/>
    </location>
</feature>
<dbReference type="HOGENOM" id="CLU_033541_6_0_9"/>
<dbReference type="PANTHER" id="PTHR30106:SF1">
    <property type="entry name" value="UPF0324 MEMBRANE PROTEIN FN0533"/>
    <property type="match status" value="1"/>
</dbReference>
<dbReference type="STRING" id="349161.Dred_1452"/>
<feature type="transmembrane region" description="Helical" evidence="7">
    <location>
        <begin position="239"/>
        <end position="259"/>
    </location>
</feature>
<feature type="transmembrane region" description="Helical" evidence="7">
    <location>
        <begin position="206"/>
        <end position="227"/>
    </location>
</feature>
<dbReference type="Pfam" id="PF03601">
    <property type="entry name" value="Cons_hypoth698"/>
    <property type="match status" value="1"/>
</dbReference>
<evidence type="ECO:0000256" key="4">
    <source>
        <dbReference type="ARBA" id="ARBA00022692"/>
    </source>
</evidence>
<keyword evidence="4 7" id="KW-0812">Transmembrane</keyword>
<evidence type="ECO:0000256" key="6">
    <source>
        <dbReference type="ARBA" id="ARBA00023136"/>
    </source>
</evidence>
<dbReference type="OrthoDB" id="9766798at2"/>
<dbReference type="RefSeq" id="WP_011877799.1">
    <property type="nucleotide sequence ID" value="NC_009253.1"/>
</dbReference>
<feature type="transmembrane region" description="Helical" evidence="7">
    <location>
        <begin position="352"/>
        <end position="372"/>
    </location>
</feature>
<feature type="transmembrane region" description="Helical" evidence="7">
    <location>
        <begin position="179"/>
        <end position="199"/>
    </location>
</feature>
<keyword evidence="9" id="KW-1185">Reference proteome</keyword>
<keyword evidence="3" id="KW-1003">Cell membrane</keyword>
<evidence type="ECO:0000256" key="3">
    <source>
        <dbReference type="ARBA" id="ARBA00022475"/>
    </source>
</evidence>
<gene>
    <name evidence="8" type="ordered locus">Dred_1452</name>
</gene>
<feature type="transmembrane region" description="Helical" evidence="7">
    <location>
        <begin position="76"/>
        <end position="97"/>
    </location>
</feature>
<evidence type="ECO:0000256" key="5">
    <source>
        <dbReference type="ARBA" id="ARBA00022989"/>
    </source>
</evidence>
<accession>A4J4H9</accession>
<keyword evidence="5 7" id="KW-1133">Transmembrane helix</keyword>
<protein>
    <recommendedName>
        <fullName evidence="10">Sulfate exporter family transporter</fullName>
    </recommendedName>
</protein>
<feature type="transmembrane region" description="Helical" evidence="7">
    <location>
        <begin position="103"/>
        <end position="126"/>
    </location>
</feature>
<evidence type="ECO:0008006" key="10">
    <source>
        <dbReference type="Google" id="ProtNLM"/>
    </source>
</evidence>
<dbReference type="EMBL" id="CP000612">
    <property type="protein sequence ID" value="ABO49982.1"/>
    <property type="molecule type" value="Genomic_DNA"/>
</dbReference>
<comment type="similarity">
    <text evidence="2">Belongs to the UPF0324 family.</text>
</comment>
<feature type="transmembrane region" description="Helical" evidence="7">
    <location>
        <begin position="466"/>
        <end position="489"/>
    </location>
</feature>
<feature type="transmembrane region" description="Helical" evidence="7">
    <location>
        <begin position="398"/>
        <end position="416"/>
    </location>
</feature>
<feature type="transmembrane region" description="Helical" evidence="7">
    <location>
        <begin position="138"/>
        <end position="159"/>
    </location>
</feature>
<dbReference type="GO" id="GO:0005886">
    <property type="term" value="C:plasma membrane"/>
    <property type="evidence" value="ECO:0007669"/>
    <property type="project" value="UniProtKB-SubCell"/>
</dbReference>
<feature type="transmembrane region" description="Helical" evidence="7">
    <location>
        <begin position="436"/>
        <end position="454"/>
    </location>
</feature>
<evidence type="ECO:0000313" key="8">
    <source>
        <dbReference type="EMBL" id="ABO49982.1"/>
    </source>
</evidence>
<keyword evidence="6 7" id="KW-0472">Membrane</keyword>
<dbReference type="AlphaFoldDB" id="A4J4H9"/>
<feature type="transmembrane region" description="Helical" evidence="7">
    <location>
        <begin position="23"/>
        <end position="49"/>
    </location>
</feature>
<evidence type="ECO:0000313" key="9">
    <source>
        <dbReference type="Proteomes" id="UP000001556"/>
    </source>
</evidence>
<dbReference type="eggNOG" id="COG2855">
    <property type="taxonomic scope" value="Bacteria"/>
</dbReference>
<sequence>MIHTDTNASVSGKVPMLKNEDWWAVWLGLFIFVLGLGPIFGADLLGWVVKVTTWTDISKSFGPMSKAYKETMSGPASLFLTYLFMLVLTTIGAKAMGASVKRFAIGFTTIFVITILCMIVGENAYIAASPDKQAKLGISWSMGLGEMGFIIAMIVGLVIGNFFPKVANYLEEAAKPEWFIKTGIVILGAAIGVKTLGALGLASTVIIRGICAVVEAYLIYWPVVYFISRKYFKFTPEWAAPLASGISICGVSAAIATGGAIRSRPIVPVILSAVIIVFVAVEMLILPWLGQTFLYEEPMVAGAWMGLAVKSDGGAVASGAITDSMIRAKALKETGVKYEEGWMLMAATTTKVFIDIFIGVWAFILAIIWSVFKLNEKGGKSSAGERGRVSASEIWDRFPKFVIGFALTFILLLIWGLNDPGIVKAAKTGTDHANGFRTLFFALCFFSIGLITNVRKLWDAGMGRIVAVYTICLFGFILWVGLFISWIFYHGILPPIVG</sequence>
<evidence type="ECO:0000256" key="7">
    <source>
        <dbReference type="SAM" id="Phobius"/>
    </source>
</evidence>
<dbReference type="InterPro" id="IPR018383">
    <property type="entry name" value="UPF0324_pro"/>
</dbReference>
<dbReference type="PANTHER" id="PTHR30106">
    <property type="entry name" value="INNER MEMBRANE PROTEIN YEIH-RELATED"/>
    <property type="match status" value="1"/>
</dbReference>
<name>A4J4H9_DESRM</name>
<reference evidence="8 9" key="1">
    <citation type="submission" date="2007-03" db="EMBL/GenBank/DDBJ databases">
        <title>Complete sequence of Desulfotomaculum reducens MI-1.</title>
        <authorList>
            <consortium name="US DOE Joint Genome Institute"/>
            <person name="Copeland A."/>
            <person name="Lucas S."/>
            <person name="Lapidus A."/>
            <person name="Barry K."/>
            <person name="Detter J.C."/>
            <person name="Glavina del Rio T."/>
            <person name="Hammon N."/>
            <person name="Israni S."/>
            <person name="Dalin E."/>
            <person name="Tice H."/>
            <person name="Pitluck S."/>
            <person name="Sims D."/>
            <person name="Brettin T."/>
            <person name="Bruce D."/>
            <person name="Han C."/>
            <person name="Tapia R."/>
            <person name="Schmutz J."/>
            <person name="Larimer F."/>
            <person name="Land M."/>
            <person name="Hauser L."/>
            <person name="Kyrpides N."/>
            <person name="Kim E."/>
            <person name="Tebo B.M."/>
            <person name="Richardson P."/>
        </authorList>
    </citation>
    <scope>NUCLEOTIDE SEQUENCE [LARGE SCALE GENOMIC DNA]</scope>
    <source>
        <strain evidence="8 9">MI-1</strain>
    </source>
</reference>
<dbReference type="Proteomes" id="UP000001556">
    <property type="component" value="Chromosome"/>
</dbReference>
<evidence type="ECO:0000256" key="2">
    <source>
        <dbReference type="ARBA" id="ARBA00007977"/>
    </source>
</evidence>
<dbReference type="KEGG" id="drm:Dred_1452"/>